<reference evidence="2 3" key="1">
    <citation type="submission" date="2016-07" db="EMBL/GenBank/DDBJ databases">
        <title>Pervasive Adenine N6-methylation of Active Genes in Fungi.</title>
        <authorList>
            <consortium name="DOE Joint Genome Institute"/>
            <person name="Mondo S.J."/>
            <person name="Dannebaum R.O."/>
            <person name="Kuo R.C."/>
            <person name="Labutti K."/>
            <person name="Haridas S."/>
            <person name="Kuo A."/>
            <person name="Salamov A."/>
            <person name="Ahrendt S.R."/>
            <person name="Lipzen A."/>
            <person name="Sullivan W."/>
            <person name="Andreopoulos W.B."/>
            <person name="Clum A."/>
            <person name="Lindquist E."/>
            <person name="Daum C."/>
            <person name="Ramamoorthy G.K."/>
            <person name="Gryganskyi A."/>
            <person name="Culley D."/>
            <person name="Magnuson J.K."/>
            <person name="James T.Y."/>
            <person name="O'Malley M.A."/>
            <person name="Stajich J.E."/>
            <person name="Spatafora J.W."/>
            <person name="Visel A."/>
            <person name="Grigoriev I.V."/>
        </authorList>
    </citation>
    <scope>NUCLEOTIDE SEQUENCE [LARGE SCALE GENOMIC DNA]</scope>
    <source>
        <strain evidence="2 3">NRRL 3301</strain>
    </source>
</reference>
<dbReference type="Proteomes" id="UP000242146">
    <property type="component" value="Unassembled WGS sequence"/>
</dbReference>
<dbReference type="AlphaFoldDB" id="A0A1X2G7X1"/>
<sequence>MPTIIKSSNGNSKRDHLPNVTKSSPRPTLPHFSAARLNTQTRIEMTFLPPSLRITTNKQAFLQSSDNASPILEGVLIRRAWCPASHLNHYKEDSSASSASPQEDHPLTSLGSPAGQPAPMLVDRSQPWQPPTLTSQTPRSLQQQLPSGEPHPSPVAKLLSKGEDSLFHRLTHRHHHLPQHDDNHDQIIYPPPTPLMDQDTEL</sequence>
<protein>
    <submittedName>
        <fullName evidence="2">Uncharacterized protein</fullName>
    </submittedName>
</protein>
<feature type="region of interest" description="Disordered" evidence="1">
    <location>
        <begin position="1"/>
        <end position="31"/>
    </location>
</feature>
<keyword evidence="3" id="KW-1185">Reference proteome</keyword>
<organism evidence="2 3">
    <name type="scientific">Hesseltinella vesiculosa</name>
    <dbReference type="NCBI Taxonomy" id="101127"/>
    <lineage>
        <taxon>Eukaryota</taxon>
        <taxon>Fungi</taxon>
        <taxon>Fungi incertae sedis</taxon>
        <taxon>Mucoromycota</taxon>
        <taxon>Mucoromycotina</taxon>
        <taxon>Mucoromycetes</taxon>
        <taxon>Mucorales</taxon>
        <taxon>Cunninghamellaceae</taxon>
        <taxon>Hesseltinella</taxon>
    </lineage>
</organism>
<feature type="compositionally biased region" description="Polar residues" evidence="1">
    <location>
        <begin position="1"/>
        <end position="11"/>
    </location>
</feature>
<evidence type="ECO:0000313" key="3">
    <source>
        <dbReference type="Proteomes" id="UP000242146"/>
    </source>
</evidence>
<proteinExistence type="predicted"/>
<dbReference type="EMBL" id="MCGT01000033">
    <property type="protein sequence ID" value="ORX47400.1"/>
    <property type="molecule type" value="Genomic_DNA"/>
</dbReference>
<feature type="compositionally biased region" description="Polar residues" evidence="1">
    <location>
        <begin position="131"/>
        <end position="146"/>
    </location>
</feature>
<evidence type="ECO:0000256" key="1">
    <source>
        <dbReference type="SAM" id="MobiDB-lite"/>
    </source>
</evidence>
<accession>A0A1X2G7X1</accession>
<gene>
    <name evidence="2" type="ORF">DM01DRAFT_113363</name>
</gene>
<evidence type="ECO:0000313" key="2">
    <source>
        <dbReference type="EMBL" id="ORX47400.1"/>
    </source>
</evidence>
<comment type="caution">
    <text evidence="2">The sequence shown here is derived from an EMBL/GenBank/DDBJ whole genome shotgun (WGS) entry which is preliminary data.</text>
</comment>
<name>A0A1X2G7X1_9FUNG</name>
<feature type="region of interest" description="Disordered" evidence="1">
    <location>
        <begin position="91"/>
        <end position="202"/>
    </location>
</feature>